<feature type="region of interest" description="Disordered" evidence="1">
    <location>
        <begin position="363"/>
        <end position="404"/>
    </location>
</feature>
<dbReference type="RefSeq" id="XP_033521396.1">
    <property type="nucleotide sequence ID" value="XM_033673382.1"/>
</dbReference>
<dbReference type="EMBL" id="ML977512">
    <property type="protein sequence ID" value="KAF2127004.1"/>
    <property type="molecule type" value="Genomic_DNA"/>
</dbReference>
<protein>
    <submittedName>
        <fullName evidence="3">Uncharacterized protein</fullName>
    </submittedName>
</protein>
<keyword evidence="2" id="KW-0812">Transmembrane</keyword>
<dbReference type="OrthoDB" id="5279542at2759"/>
<accession>A0A6A6A7F9</accession>
<keyword evidence="2" id="KW-0472">Membrane</keyword>
<evidence type="ECO:0000256" key="2">
    <source>
        <dbReference type="SAM" id="Phobius"/>
    </source>
</evidence>
<feature type="compositionally biased region" description="Polar residues" evidence="1">
    <location>
        <begin position="1"/>
        <end position="21"/>
    </location>
</feature>
<evidence type="ECO:0000256" key="1">
    <source>
        <dbReference type="SAM" id="MobiDB-lite"/>
    </source>
</evidence>
<feature type="compositionally biased region" description="Low complexity" evidence="1">
    <location>
        <begin position="363"/>
        <end position="389"/>
    </location>
</feature>
<organism evidence="3 4">
    <name type="scientific">Dothidotthia symphoricarpi CBS 119687</name>
    <dbReference type="NCBI Taxonomy" id="1392245"/>
    <lineage>
        <taxon>Eukaryota</taxon>
        <taxon>Fungi</taxon>
        <taxon>Dikarya</taxon>
        <taxon>Ascomycota</taxon>
        <taxon>Pezizomycotina</taxon>
        <taxon>Dothideomycetes</taxon>
        <taxon>Pleosporomycetidae</taxon>
        <taxon>Pleosporales</taxon>
        <taxon>Dothidotthiaceae</taxon>
        <taxon>Dothidotthia</taxon>
    </lineage>
</organism>
<sequence>MSGTVTQDAHQAPNHITTRQPAPTADTALGHSTASTATPTTPLATTSTSLQAPTSSPQESLNAKLNASDRYWKFKATLRTVLLLTNIIGTGCIAWAVATSTEITMYDESWVLWSGLIPFSISIVWCGICLLVFLVRKRPVHPGARVALDLLLWLGFLGTALLTMVSVVTLMQWGESGELSTYDYSYGYSSGNGGYELADNGTWVWDSGSTSESSSTTLRPCDGESSNTLAYGRTSCDEEEAFINRLWREKPHRINVVLAGDACQYLGLLLHFALFVWACVDTHRHRRGGVGKDAEKLAAEIVMKMVKNGAVIPPPGQINSRPAMGQPVFYPQQGMQPIHPQQAYSPQLYSPHMYPPQMHPQQMYAPQMYPQQMPPNQQGSGQLPSLSSQTADPGNEKTQGPRYA</sequence>
<feature type="transmembrane region" description="Helical" evidence="2">
    <location>
        <begin position="256"/>
        <end position="280"/>
    </location>
</feature>
<feature type="region of interest" description="Disordered" evidence="1">
    <location>
        <begin position="1"/>
        <end position="60"/>
    </location>
</feature>
<dbReference type="GeneID" id="54413814"/>
<feature type="compositionally biased region" description="Polar residues" evidence="1">
    <location>
        <begin position="51"/>
        <end position="60"/>
    </location>
</feature>
<evidence type="ECO:0000313" key="4">
    <source>
        <dbReference type="Proteomes" id="UP000799771"/>
    </source>
</evidence>
<evidence type="ECO:0000313" key="3">
    <source>
        <dbReference type="EMBL" id="KAF2127004.1"/>
    </source>
</evidence>
<feature type="compositionally biased region" description="Low complexity" evidence="1">
    <location>
        <begin position="32"/>
        <end position="50"/>
    </location>
</feature>
<gene>
    <name evidence="3" type="ORF">P153DRAFT_74736</name>
</gene>
<feature type="transmembrane region" description="Helical" evidence="2">
    <location>
        <begin position="110"/>
        <end position="135"/>
    </location>
</feature>
<dbReference type="AlphaFoldDB" id="A0A6A6A7F9"/>
<feature type="transmembrane region" description="Helical" evidence="2">
    <location>
        <begin position="147"/>
        <end position="173"/>
    </location>
</feature>
<name>A0A6A6A7F9_9PLEO</name>
<feature type="transmembrane region" description="Helical" evidence="2">
    <location>
        <begin position="80"/>
        <end position="98"/>
    </location>
</feature>
<dbReference type="Proteomes" id="UP000799771">
    <property type="component" value="Unassembled WGS sequence"/>
</dbReference>
<reference evidence="3" key="1">
    <citation type="journal article" date="2020" name="Stud. Mycol.">
        <title>101 Dothideomycetes genomes: a test case for predicting lifestyles and emergence of pathogens.</title>
        <authorList>
            <person name="Haridas S."/>
            <person name="Albert R."/>
            <person name="Binder M."/>
            <person name="Bloem J."/>
            <person name="Labutti K."/>
            <person name="Salamov A."/>
            <person name="Andreopoulos B."/>
            <person name="Baker S."/>
            <person name="Barry K."/>
            <person name="Bills G."/>
            <person name="Bluhm B."/>
            <person name="Cannon C."/>
            <person name="Castanera R."/>
            <person name="Culley D."/>
            <person name="Daum C."/>
            <person name="Ezra D."/>
            <person name="Gonzalez J."/>
            <person name="Henrissat B."/>
            <person name="Kuo A."/>
            <person name="Liang C."/>
            <person name="Lipzen A."/>
            <person name="Lutzoni F."/>
            <person name="Magnuson J."/>
            <person name="Mondo S."/>
            <person name="Nolan M."/>
            <person name="Ohm R."/>
            <person name="Pangilinan J."/>
            <person name="Park H.-J."/>
            <person name="Ramirez L."/>
            <person name="Alfaro M."/>
            <person name="Sun H."/>
            <person name="Tritt A."/>
            <person name="Yoshinaga Y."/>
            <person name="Zwiers L.-H."/>
            <person name="Turgeon B."/>
            <person name="Goodwin S."/>
            <person name="Spatafora J."/>
            <person name="Crous P."/>
            <person name="Grigoriev I."/>
        </authorList>
    </citation>
    <scope>NUCLEOTIDE SEQUENCE</scope>
    <source>
        <strain evidence="3">CBS 119687</strain>
    </source>
</reference>
<keyword evidence="4" id="KW-1185">Reference proteome</keyword>
<keyword evidence="2" id="KW-1133">Transmembrane helix</keyword>
<proteinExistence type="predicted"/>